<evidence type="ECO:0000256" key="4">
    <source>
        <dbReference type="ARBA" id="ARBA00022490"/>
    </source>
</evidence>
<dbReference type="InterPro" id="IPR004367">
    <property type="entry name" value="Cyclin_C-dom"/>
</dbReference>
<keyword evidence="4" id="KW-0963">Cytoplasm</keyword>
<evidence type="ECO:0000259" key="12">
    <source>
        <dbReference type="SMART" id="SM01332"/>
    </source>
</evidence>
<dbReference type="SUPFAM" id="SSF47954">
    <property type="entry name" value="Cyclin-like"/>
    <property type="match status" value="2"/>
</dbReference>
<evidence type="ECO:0000256" key="5">
    <source>
        <dbReference type="ARBA" id="ARBA00022553"/>
    </source>
</evidence>
<dbReference type="Proteomes" id="UP000538515">
    <property type="component" value="Unassembled WGS sequence"/>
</dbReference>
<keyword evidence="10" id="KW-0131">Cell cycle</keyword>
<sequence>NMELLCCEVDPMRRALPDPNLLYDDRVLHNLLTIEERYLPQCSYFKCVQKDIQPFMRRMVATWMLEVRTPRPLGAGGGRAAAGSTPAPLPLQPLALLITGWLLLVDPLSSLFPSGAQPACLWLFFSFALPVPSLQEWELVVLGKLKWNLAAVTPHDFIEHILRKVPLPKDKLLLIRKHAQTFIALCATDFNFAMYPPSMIATGSVGAAICGLQLDDGDSLTDLLAKITNTDVDCLKACQEQIEAVLVNSLQQVRQQQQQSNPSKTVDELDQASTPTDVRDINL</sequence>
<evidence type="ECO:0000256" key="6">
    <source>
        <dbReference type="ARBA" id="ARBA00022618"/>
    </source>
</evidence>
<protein>
    <submittedName>
        <fullName evidence="13">CCND2 protein</fullName>
    </submittedName>
</protein>
<keyword evidence="6" id="KW-0132">Cell division</keyword>
<dbReference type="GO" id="GO:0005634">
    <property type="term" value="C:nucleus"/>
    <property type="evidence" value="ECO:0007669"/>
    <property type="project" value="UniProtKB-SubCell"/>
</dbReference>
<evidence type="ECO:0000313" key="14">
    <source>
        <dbReference type="Proteomes" id="UP000538515"/>
    </source>
</evidence>
<dbReference type="AlphaFoldDB" id="A0A7L1F6W5"/>
<keyword evidence="5" id="KW-0597">Phosphoprotein</keyword>
<dbReference type="Gene3D" id="1.10.472.10">
    <property type="entry name" value="Cyclin-like"/>
    <property type="match status" value="3"/>
</dbReference>
<evidence type="ECO:0000256" key="8">
    <source>
        <dbReference type="ARBA" id="ARBA00023127"/>
    </source>
</evidence>
<dbReference type="GO" id="GO:0051301">
    <property type="term" value="P:cell division"/>
    <property type="evidence" value="ECO:0007669"/>
    <property type="project" value="UniProtKB-KW"/>
</dbReference>
<proteinExistence type="inferred from homology"/>
<keyword evidence="7" id="KW-0832">Ubl conjugation</keyword>
<evidence type="ECO:0000256" key="2">
    <source>
        <dbReference type="ARBA" id="ARBA00004496"/>
    </source>
</evidence>
<feature type="domain" description="Cyclin C-terminal" evidence="12">
    <location>
        <begin position="152"/>
        <end position="278"/>
    </location>
</feature>
<evidence type="ECO:0000256" key="9">
    <source>
        <dbReference type="ARBA" id="ARBA00023242"/>
    </source>
</evidence>
<comment type="similarity">
    <text evidence="3">Belongs to the cyclin family. Cyclin D subfamily.</text>
</comment>
<evidence type="ECO:0000313" key="13">
    <source>
        <dbReference type="EMBL" id="NXM96794.1"/>
    </source>
</evidence>
<evidence type="ECO:0000256" key="7">
    <source>
        <dbReference type="ARBA" id="ARBA00022843"/>
    </source>
</evidence>
<organism evidence="13 14">
    <name type="scientific">Sylvia borin</name>
    <name type="common">Garden warbler</name>
    <dbReference type="NCBI Taxonomy" id="73324"/>
    <lineage>
        <taxon>Eukaryota</taxon>
        <taxon>Metazoa</taxon>
        <taxon>Chordata</taxon>
        <taxon>Craniata</taxon>
        <taxon>Vertebrata</taxon>
        <taxon>Euteleostomi</taxon>
        <taxon>Archelosauria</taxon>
        <taxon>Archosauria</taxon>
        <taxon>Dinosauria</taxon>
        <taxon>Saurischia</taxon>
        <taxon>Theropoda</taxon>
        <taxon>Coelurosauria</taxon>
        <taxon>Aves</taxon>
        <taxon>Neognathae</taxon>
        <taxon>Neoaves</taxon>
        <taxon>Telluraves</taxon>
        <taxon>Australaves</taxon>
        <taxon>Passeriformes</taxon>
        <taxon>Sylvioidea</taxon>
        <taxon>Sylviidae</taxon>
        <taxon>Sylviinae</taxon>
        <taxon>Sylvia</taxon>
    </lineage>
</organism>
<dbReference type="EMBL" id="VXBG01005000">
    <property type="protein sequence ID" value="NXM96794.1"/>
    <property type="molecule type" value="Genomic_DNA"/>
</dbReference>
<dbReference type="Pfam" id="PF02984">
    <property type="entry name" value="Cyclin_C"/>
    <property type="match status" value="1"/>
</dbReference>
<dbReference type="Pfam" id="PF00134">
    <property type="entry name" value="Cyclin_N"/>
    <property type="match status" value="1"/>
</dbReference>
<dbReference type="GO" id="GO:0005737">
    <property type="term" value="C:cytoplasm"/>
    <property type="evidence" value="ECO:0007669"/>
    <property type="project" value="UniProtKB-SubCell"/>
</dbReference>
<dbReference type="InterPro" id="IPR036915">
    <property type="entry name" value="Cyclin-like_sf"/>
</dbReference>
<keyword evidence="14" id="KW-1185">Reference proteome</keyword>
<evidence type="ECO:0000256" key="3">
    <source>
        <dbReference type="ARBA" id="ARBA00009065"/>
    </source>
</evidence>
<keyword evidence="9" id="KW-0539">Nucleus</keyword>
<name>A0A7L1F6W5_SYLBO</name>
<dbReference type="FunFam" id="1.10.472.10:FF:000012">
    <property type="entry name" value="G1/S-specific cyclin-D1"/>
    <property type="match status" value="1"/>
</dbReference>
<keyword evidence="8" id="KW-0195">Cyclin</keyword>
<dbReference type="InterPro" id="IPR006671">
    <property type="entry name" value="Cyclin_N"/>
</dbReference>
<feature type="region of interest" description="Disordered" evidence="11">
    <location>
        <begin position="256"/>
        <end position="283"/>
    </location>
</feature>
<evidence type="ECO:0000256" key="11">
    <source>
        <dbReference type="SAM" id="MobiDB-lite"/>
    </source>
</evidence>
<comment type="caution">
    <text evidence="13">The sequence shown here is derived from an EMBL/GenBank/DDBJ whole genome shotgun (WGS) entry which is preliminary data.</text>
</comment>
<reference evidence="13 14" key="1">
    <citation type="submission" date="2019-09" db="EMBL/GenBank/DDBJ databases">
        <title>Bird 10,000 Genomes (B10K) Project - Family phase.</title>
        <authorList>
            <person name="Zhang G."/>
        </authorList>
    </citation>
    <scope>NUCLEOTIDE SEQUENCE [LARGE SCALE GENOMIC DNA]</scope>
    <source>
        <strain evidence="13">B10K-DU-002-19</strain>
        <tissue evidence="13">Muscle</tissue>
    </source>
</reference>
<dbReference type="SMART" id="SM01332">
    <property type="entry name" value="Cyclin_C"/>
    <property type="match status" value="1"/>
</dbReference>
<comment type="subcellular location">
    <subcellularLocation>
        <location evidence="2">Cytoplasm</location>
    </subcellularLocation>
    <subcellularLocation>
        <location evidence="1">Nucleus</location>
    </subcellularLocation>
</comment>
<gene>
    <name evidence="13" type="primary">Ccnd2</name>
    <name evidence="13" type="ORF">SYLBOR_R09653</name>
</gene>
<evidence type="ECO:0000256" key="10">
    <source>
        <dbReference type="ARBA" id="ARBA00023306"/>
    </source>
</evidence>
<feature type="non-terminal residue" evidence="13">
    <location>
        <position position="283"/>
    </location>
</feature>
<feature type="non-terminal residue" evidence="13">
    <location>
        <position position="1"/>
    </location>
</feature>
<dbReference type="CDD" id="cd20577">
    <property type="entry name" value="CYCLIN_CCND2_rpt2"/>
    <property type="match status" value="1"/>
</dbReference>
<evidence type="ECO:0000256" key="1">
    <source>
        <dbReference type="ARBA" id="ARBA00004123"/>
    </source>
</evidence>
<accession>A0A7L1F6W5</accession>